<feature type="transmembrane region" description="Helical" evidence="1">
    <location>
        <begin position="198"/>
        <end position="219"/>
    </location>
</feature>
<feature type="transmembrane region" description="Helical" evidence="1">
    <location>
        <begin position="92"/>
        <end position="111"/>
    </location>
</feature>
<dbReference type="Proteomes" id="UP000271241">
    <property type="component" value="Unassembled WGS sequence"/>
</dbReference>
<dbReference type="OrthoDB" id="2256270at2759"/>
<feature type="transmembrane region" description="Helical" evidence="1">
    <location>
        <begin position="269"/>
        <end position="287"/>
    </location>
</feature>
<evidence type="ECO:0000313" key="2">
    <source>
        <dbReference type="EMBL" id="RKP06232.1"/>
    </source>
</evidence>
<keyword evidence="3" id="KW-1185">Reference proteome</keyword>
<gene>
    <name evidence="2" type="ORF">THASP1DRAFT_31945</name>
</gene>
<proteinExistence type="predicted"/>
<keyword evidence="1" id="KW-1133">Transmembrane helix</keyword>
<reference evidence="3" key="1">
    <citation type="journal article" date="2018" name="Nat. Microbiol.">
        <title>Leveraging single-cell genomics to expand the fungal tree of life.</title>
        <authorList>
            <person name="Ahrendt S.R."/>
            <person name="Quandt C.A."/>
            <person name="Ciobanu D."/>
            <person name="Clum A."/>
            <person name="Salamov A."/>
            <person name="Andreopoulos B."/>
            <person name="Cheng J.F."/>
            <person name="Woyke T."/>
            <person name="Pelin A."/>
            <person name="Henrissat B."/>
            <person name="Reynolds N.K."/>
            <person name="Benny G.L."/>
            <person name="Smith M.E."/>
            <person name="James T.Y."/>
            <person name="Grigoriev I.V."/>
        </authorList>
    </citation>
    <scope>NUCLEOTIDE SEQUENCE [LARGE SCALE GENOMIC DNA]</scope>
    <source>
        <strain evidence="3">RSA 1356</strain>
    </source>
</reference>
<feature type="transmembrane region" description="Helical" evidence="1">
    <location>
        <begin position="123"/>
        <end position="144"/>
    </location>
</feature>
<evidence type="ECO:0000256" key="1">
    <source>
        <dbReference type="SAM" id="Phobius"/>
    </source>
</evidence>
<keyword evidence="1" id="KW-0472">Membrane</keyword>
<dbReference type="EMBL" id="KZ992925">
    <property type="protein sequence ID" value="RKP06232.1"/>
    <property type="molecule type" value="Genomic_DNA"/>
</dbReference>
<accession>A0A4P9XKF1</accession>
<dbReference type="AlphaFoldDB" id="A0A4P9XKF1"/>
<evidence type="ECO:0000313" key="3">
    <source>
        <dbReference type="Proteomes" id="UP000271241"/>
    </source>
</evidence>
<organism evidence="2 3">
    <name type="scientific">Thamnocephalis sphaerospora</name>
    <dbReference type="NCBI Taxonomy" id="78915"/>
    <lineage>
        <taxon>Eukaryota</taxon>
        <taxon>Fungi</taxon>
        <taxon>Fungi incertae sedis</taxon>
        <taxon>Zoopagomycota</taxon>
        <taxon>Zoopagomycotina</taxon>
        <taxon>Zoopagomycetes</taxon>
        <taxon>Zoopagales</taxon>
        <taxon>Sigmoideomycetaceae</taxon>
        <taxon>Thamnocephalis</taxon>
    </lineage>
</organism>
<feature type="transmembrane region" description="Helical" evidence="1">
    <location>
        <begin position="156"/>
        <end position="178"/>
    </location>
</feature>
<feature type="transmembrane region" description="Helical" evidence="1">
    <location>
        <begin position="57"/>
        <end position="80"/>
    </location>
</feature>
<name>A0A4P9XKF1_9FUNG</name>
<protein>
    <submittedName>
        <fullName evidence="2">Uncharacterized protein</fullName>
    </submittedName>
</protein>
<keyword evidence="1" id="KW-0812">Transmembrane</keyword>
<sequence length="338" mass="37476">MVPEMDMKLSNATTIDPNIDTNNYVGLDPQLENATIHGAVHDNWNTIEFPDRVKYQYMVWAVMLVALLAVRFLHNSYMAISLVYGRPRQPVLWLNIVQTIIGTAAAILGILRGVVPWYVSCDIVNHCSQLAITVGTPSIVGILFTKAYYGTNRSSIVLGIGILAIMMTFAVGIASIWAMQAFQYGSGRCALGLNSSWILAKFSIDMTSNISLTGSFLYAMWVQCRSKGRHVFWLLFQDGLIYGFGVAVSNVTAACVSQTVETLSKWHSHIYGIDYCIVSTLICWQLWQVRTRRHRKSRPDTADGNGNASPQEGHRLSLLRASSRACESSNLCLISVPE</sequence>
<feature type="transmembrane region" description="Helical" evidence="1">
    <location>
        <begin position="231"/>
        <end position="249"/>
    </location>
</feature>